<keyword evidence="2" id="KW-1185">Reference proteome</keyword>
<dbReference type="Proteomes" id="UP000054549">
    <property type="component" value="Unassembled WGS sequence"/>
</dbReference>
<name>A0A0C2SQ64_AMAMK</name>
<evidence type="ECO:0000313" key="2">
    <source>
        <dbReference type="Proteomes" id="UP000054549"/>
    </source>
</evidence>
<protein>
    <submittedName>
        <fullName evidence="1">Uncharacterized protein</fullName>
    </submittedName>
</protein>
<accession>A0A0C2SQ64</accession>
<gene>
    <name evidence="1" type="ORF">M378DRAFT_172922</name>
</gene>
<reference evidence="1 2" key="1">
    <citation type="submission" date="2014-04" db="EMBL/GenBank/DDBJ databases">
        <title>Evolutionary Origins and Diversification of the Mycorrhizal Mutualists.</title>
        <authorList>
            <consortium name="DOE Joint Genome Institute"/>
            <consortium name="Mycorrhizal Genomics Consortium"/>
            <person name="Kohler A."/>
            <person name="Kuo A."/>
            <person name="Nagy L.G."/>
            <person name="Floudas D."/>
            <person name="Copeland A."/>
            <person name="Barry K.W."/>
            <person name="Cichocki N."/>
            <person name="Veneault-Fourrey C."/>
            <person name="LaButti K."/>
            <person name="Lindquist E.A."/>
            <person name="Lipzen A."/>
            <person name="Lundell T."/>
            <person name="Morin E."/>
            <person name="Murat C."/>
            <person name="Riley R."/>
            <person name="Ohm R."/>
            <person name="Sun H."/>
            <person name="Tunlid A."/>
            <person name="Henrissat B."/>
            <person name="Grigoriev I.V."/>
            <person name="Hibbett D.S."/>
            <person name="Martin F."/>
        </authorList>
    </citation>
    <scope>NUCLEOTIDE SEQUENCE [LARGE SCALE GENOMIC DNA]</scope>
    <source>
        <strain evidence="1 2">Koide BX008</strain>
    </source>
</reference>
<proteinExistence type="predicted"/>
<sequence length="90" mass="10196">MNGMKAVLPSSSRMKQQSFCLRSAVHLPTAYWTNTLLQLQVSPQVRIITHSMSQSQMDRFRSMQGPLMEDLGVVLATQRRDRSVHSTSAF</sequence>
<dbReference type="HOGENOM" id="CLU_2440364_0_0_1"/>
<dbReference type="AlphaFoldDB" id="A0A0C2SQ64"/>
<dbReference type="InParanoid" id="A0A0C2SQ64"/>
<dbReference type="EMBL" id="KN818441">
    <property type="protein sequence ID" value="KIL56164.1"/>
    <property type="molecule type" value="Genomic_DNA"/>
</dbReference>
<organism evidence="1 2">
    <name type="scientific">Amanita muscaria (strain Koide BX008)</name>
    <dbReference type="NCBI Taxonomy" id="946122"/>
    <lineage>
        <taxon>Eukaryota</taxon>
        <taxon>Fungi</taxon>
        <taxon>Dikarya</taxon>
        <taxon>Basidiomycota</taxon>
        <taxon>Agaricomycotina</taxon>
        <taxon>Agaricomycetes</taxon>
        <taxon>Agaricomycetidae</taxon>
        <taxon>Agaricales</taxon>
        <taxon>Pluteineae</taxon>
        <taxon>Amanitaceae</taxon>
        <taxon>Amanita</taxon>
    </lineage>
</organism>
<evidence type="ECO:0000313" key="1">
    <source>
        <dbReference type="EMBL" id="KIL56164.1"/>
    </source>
</evidence>